<dbReference type="Proteomes" id="UP001604336">
    <property type="component" value="Unassembled WGS sequence"/>
</dbReference>
<protein>
    <submittedName>
        <fullName evidence="1">Uncharacterized protein</fullName>
    </submittedName>
</protein>
<proteinExistence type="predicted"/>
<dbReference type="EMBL" id="JBFOLK010000003">
    <property type="protein sequence ID" value="KAL2524972.1"/>
    <property type="molecule type" value="Genomic_DNA"/>
</dbReference>
<reference evidence="2" key="1">
    <citation type="submission" date="2024-07" db="EMBL/GenBank/DDBJ databases">
        <title>Two chromosome-level genome assemblies of Korean endemic species Abeliophyllum distichum and Forsythia ovata (Oleaceae).</title>
        <authorList>
            <person name="Jang H."/>
        </authorList>
    </citation>
    <scope>NUCLEOTIDE SEQUENCE [LARGE SCALE GENOMIC DNA]</scope>
</reference>
<name>A0ABD1UJ04_9LAMI</name>
<sequence length="115" mass="13229">MSKAALNYFQTKLCLQSQPNLWEGISNVAQPGNKNCEDQISNKETQKSWRDKVVKPHNDFKISGERLTDQEDLGSANLNQKLVQQDENILHKLTTQSDQFDIKKYASDQIQVRVH</sequence>
<accession>A0ABD1UJ04</accession>
<organism evidence="1 2">
    <name type="scientific">Abeliophyllum distichum</name>
    <dbReference type="NCBI Taxonomy" id="126358"/>
    <lineage>
        <taxon>Eukaryota</taxon>
        <taxon>Viridiplantae</taxon>
        <taxon>Streptophyta</taxon>
        <taxon>Embryophyta</taxon>
        <taxon>Tracheophyta</taxon>
        <taxon>Spermatophyta</taxon>
        <taxon>Magnoliopsida</taxon>
        <taxon>eudicotyledons</taxon>
        <taxon>Gunneridae</taxon>
        <taxon>Pentapetalae</taxon>
        <taxon>asterids</taxon>
        <taxon>lamiids</taxon>
        <taxon>Lamiales</taxon>
        <taxon>Oleaceae</taxon>
        <taxon>Forsythieae</taxon>
        <taxon>Abeliophyllum</taxon>
    </lineage>
</organism>
<comment type="caution">
    <text evidence="1">The sequence shown here is derived from an EMBL/GenBank/DDBJ whole genome shotgun (WGS) entry which is preliminary data.</text>
</comment>
<evidence type="ECO:0000313" key="1">
    <source>
        <dbReference type="EMBL" id="KAL2524972.1"/>
    </source>
</evidence>
<dbReference type="AlphaFoldDB" id="A0ABD1UJ04"/>
<keyword evidence="2" id="KW-1185">Reference proteome</keyword>
<evidence type="ECO:0000313" key="2">
    <source>
        <dbReference type="Proteomes" id="UP001604336"/>
    </source>
</evidence>
<gene>
    <name evidence="1" type="ORF">Adt_10026</name>
</gene>